<dbReference type="Pfam" id="PF01850">
    <property type="entry name" value="PIN"/>
    <property type="match status" value="1"/>
</dbReference>
<dbReference type="InterPro" id="IPR002716">
    <property type="entry name" value="PIN_dom"/>
</dbReference>
<dbReference type="GO" id="GO:0004540">
    <property type="term" value="F:RNA nuclease activity"/>
    <property type="evidence" value="ECO:0007669"/>
    <property type="project" value="InterPro"/>
</dbReference>
<evidence type="ECO:0000256" key="6">
    <source>
        <dbReference type="ARBA" id="ARBA00022842"/>
    </source>
</evidence>
<evidence type="ECO:0000259" key="8">
    <source>
        <dbReference type="Pfam" id="PF01850"/>
    </source>
</evidence>
<evidence type="ECO:0000256" key="7">
    <source>
        <dbReference type="ARBA" id="ARBA00038093"/>
    </source>
</evidence>
<protein>
    <submittedName>
        <fullName evidence="9">Toxin FitB</fullName>
        <ecNumber evidence="9">3.1.-.-</ecNumber>
    </submittedName>
</protein>
<feature type="domain" description="PIN" evidence="8">
    <location>
        <begin position="3"/>
        <end position="129"/>
    </location>
</feature>
<evidence type="ECO:0000256" key="4">
    <source>
        <dbReference type="ARBA" id="ARBA00022723"/>
    </source>
</evidence>
<dbReference type="GO" id="GO:0016787">
    <property type="term" value="F:hydrolase activity"/>
    <property type="evidence" value="ECO:0007669"/>
    <property type="project" value="UniProtKB-KW"/>
</dbReference>
<dbReference type="EMBL" id="MLJW01003706">
    <property type="protein sequence ID" value="OIQ71481.1"/>
    <property type="molecule type" value="Genomic_DNA"/>
</dbReference>
<sequence>MKYLLDTCFLSELVKPAPEQAVLNWMGERIESDLFVSAMTIAEIGRGIEKLPVSRRQTELATWLQQLKVGFDNRMLAFTVETASAWAHMCANVEAKGKPMAAFDSIIAATALEHSLALVTRNVRDFAQAPVVLINPWPVN</sequence>
<dbReference type="PANTHER" id="PTHR33653:SF1">
    <property type="entry name" value="RIBONUCLEASE VAPC2"/>
    <property type="match status" value="1"/>
</dbReference>
<dbReference type="InterPro" id="IPR050556">
    <property type="entry name" value="Type_II_TA_system_RNase"/>
</dbReference>
<proteinExistence type="inferred from homology"/>
<gene>
    <name evidence="9" type="primary">fitB_10</name>
    <name evidence="9" type="ORF">GALL_469010</name>
</gene>
<organism evidence="9">
    <name type="scientific">mine drainage metagenome</name>
    <dbReference type="NCBI Taxonomy" id="410659"/>
    <lineage>
        <taxon>unclassified sequences</taxon>
        <taxon>metagenomes</taxon>
        <taxon>ecological metagenomes</taxon>
    </lineage>
</organism>
<comment type="cofactor">
    <cofactor evidence="1">
        <name>Mg(2+)</name>
        <dbReference type="ChEBI" id="CHEBI:18420"/>
    </cofactor>
</comment>
<name>A0A1J5PIQ9_9ZZZZ</name>
<dbReference type="CDD" id="cd18746">
    <property type="entry name" value="PIN_VapC4-5_FitB-like"/>
    <property type="match status" value="1"/>
</dbReference>
<dbReference type="SUPFAM" id="SSF88723">
    <property type="entry name" value="PIN domain-like"/>
    <property type="match status" value="1"/>
</dbReference>
<reference evidence="9" key="1">
    <citation type="submission" date="2016-10" db="EMBL/GenBank/DDBJ databases">
        <title>Sequence of Gallionella enrichment culture.</title>
        <authorList>
            <person name="Poehlein A."/>
            <person name="Muehling M."/>
            <person name="Daniel R."/>
        </authorList>
    </citation>
    <scope>NUCLEOTIDE SEQUENCE</scope>
</reference>
<evidence type="ECO:0000256" key="1">
    <source>
        <dbReference type="ARBA" id="ARBA00001946"/>
    </source>
</evidence>
<evidence type="ECO:0000256" key="2">
    <source>
        <dbReference type="ARBA" id="ARBA00022649"/>
    </source>
</evidence>
<comment type="caution">
    <text evidence="9">The sequence shown here is derived from an EMBL/GenBank/DDBJ whole genome shotgun (WGS) entry which is preliminary data.</text>
</comment>
<dbReference type="InterPro" id="IPR022907">
    <property type="entry name" value="VapC_family"/>
</dbReference>
<dbReference type="HAMAP" id="MF_00265">
    <property type="entry name" value="VapC_Nob1"/>
    <property type="match status" value="1"/>
</dbReference>
<keyword evidence="2" id="KW-1277">Toxin-antitoxin system</keyword>
<evidence type="ECO:0000256" key="5">
    <source>
        <dbReference type="ARBA" id="ARBA00022801"/>
    </source>
</evidence>
<keyword evidence="6" id="KW-0460">Magnesium</keyword>
<keyword evidence="3" id="KW-0540">Nuclease</keyword>
<accession>A0A1J5PIQ9</accession>
<dbReference type="GO" id="GO:0046872">
    <property type="term" value="F:metal ion binding"/>
    <property type="evidence" value="ECO:0007669"/>
    <property type="project" value="UniProtKB-KW"/>
</dbReference>
<keyword evidence="4" id="KW-0479">Metal-binding</keyword>
<keyword evidence="5 9" id="KW-0378">Hydrolase</keyword>
<dbReference type="AlphaFoldDB" id="A0A1J5PIQ9"/>
<evidence type="ECO:0000256" key="3">
    <source>
        <dbReference type="ARBA" id="ARBA00022722"/>
    </source>
</evidence>
<evidence type="ECO:0000313" key="9">
    <source>
        <dbReference type="EMBL" id="OIQ71481.1"/>
    </source>
</evidence>
<dbReference type="Gene3D" id="3.40.50.1010">
    <property type="entry name" value="5'-nuclease"/>
    <property type="match status" value="1"/>
</dbReference>
<dbReference type="PANTHER" id="PTHR33653">
    <property type="entry name" value="RIBONUCLEASE VAPC2"/>
    <property type="match status" value="1"/>
</dbReference>
<dbReference type="EC" id="3.1.-.-" evidence="9"/>
<comment type="similarity">
    <text evidence="7">Belongs to the PINc/VapC protein family.</text>
</comment>
<dbReference type="InterPro" id="IPR029060">
    <property type="entry name" value="PIN-like_dom_sf"/>
</dbReference>